<dbReference type="OrthoDB" id="9806170at2"/>
<dbReference type="EMBL" id="VNHU01000003">
    <property type="protein sequence ID" value="TYP75158.1"/>
    <property type="molecule type" value="Genomic_DNA"/>
</dbReference>
<keyword evidence="4" id="KW-0658">Purine biosynthesis</keyword>
<keyword evidence="3 10" id="KW-0808">Transferase</keyword>
<evidence type="ECO:0000256" key="6">
    <source>
        <dbReference type="ARBA" id="ARBA00041324"/>
    </source>
</evidence>
<comment type="pathway">
    <text evidence="1">Purine metabolism; IMP biosynthesis via de novo pathway; N(2)-formyl-N(1)-(5-phospho-D-ribosyl)glycinamide from N(1)-(5-phospho-D-ribosyl)glycinamide (10-formyl THF route): step 1/1.</text>
</comment>
<evidence type="ECO:0000259" key="9">
    <source>
        <dbReference type="Pfam" id="PF00551"/>
    </source>
</evidence>
<dbReference type="InterPro" id="IPR002376">
    <property type="entry name" value="Formyl_transf_N"/>
</dbReference>
<evidence type="ECO:0000256" key="8">
    <source>
        <dbReference type="ARBA" id="ARBA00047664"/>
    </source>
</evidence>
<evidence type="ECO:0000256" key="3">
    <source>
        <dbReference type="ARBA" id="ARBA00022679"/>
    </source>
</evidence>
<evidence type="ECO:0000313" key="10">
    <source>
        <dbReference type="EMBL" id="TYP75158.1"/>
    </source>
</evidence>
<evidence type="ECO:0000256" key="7">
    <source>
        <dbReference type="ARBA" id="ARBA00041682"/>
    </source>
</evidence>
<evidence type="ECO:0000256" key="4">
    <source>
        <dbReference type="ARBA" id="ARBA00022755"/>
    </source>
</evidence>
<dbReference type="RefSeq" id="WP_148782155.1">
    <property type="nucleotide sequence ID" value="NZ_VNHU01000003.1"/>
</dbReference>
<dbReference type="Proteomes" id="UP000324376">
    <property type="component" value="Unassembled WGS sequence"/>
</dbReference>
<evidence type="ECO:0000256" key="5">
    <source>
        <dbReference type="ARBA" id="ARBA00038440"/>
    </source>
</evidence>
<comment type="caution">
    <text evidence="10">The sequence shown here is derived from an EMBL/GenBank/DDBJ whole genome shotgun (WGS) entry which is preliminary data.</text>
</comment>
<dbReference type="PANTHER" id="PTHR43369">
    <property type="entry name" value="PHOSPHORIBOSYLGLYCINAMIDE FORMYLTRANSFERASE"/>
    <property type="match status" value="1"/>
</dbReference>
<reference evidence="10 11" key="1">
    <citation type="submission" date="2019-07" db="EMBL/GenBank/DDBJ databases">
        <title>Genomic Encyclopedia of Archaeal and Bacterial Type Strains, Phase II (KMG-II): from individual species to whole genera.</title>
        <authorList>
            <person name="Goeker M."/>
        </authorList>
    </citation>
    <scope>NUCLEOTIDE SEQUENCE [LARGE SCALE GENOMIC DNA]</scope>
    <source>
        <strain evidence="10 11">DSM 17527</strain>
    </source>
</reference>
<dbReference type="PROSITE" id="PS00373">
    <property type="entry name" value="GART"/>
    <property type="match status" value="1"/>
</dbReference>
<sequence length="204" mass="23294">MKNVKAHNWAILTTGWGRNAYDLIKEFKNNKLNNHTIALLIYEAEPCGAAEIAKEIGIRTLRIERKRFKDSEAYQIEICEKLKEFDIDFIFLLNYKYIVKEPLLSTFENKILNIHPSLLPSFKGTKTAIQDALAYGVKITGITTHYVSEELDGGTIIDQTAISVSFDDTFESLYPKFSVEGLALIKRSIYIVENEYNQSERTSA</sequence>
<dbReference type="Pfam" id="PF00551">
    <property type="entry name" value="Formyl_trans_N"/>
    <property type="match status" value="1"/>
</dbReference>
<gene>
    <name evidence="10" type="ORF">BD809_103222</name>
</gene>
<dbReference type="GO" id="GO:0005829">
    <property type="term" value="C:cytosol"/>
    <property type="evidence" value="ECO:0007669"/>
    <property type="project" value="TreeGrafter"/>
</dbReference>
<dbReference type="EC" id="2.1.2.2" evidence="2"/>
<dbReference type="AlphaFoldDB" id="A0A5S5C965"/>
<dbReference type="Gene3D" id="3.40.50.170">
    <property type="entry name" value="Formyl transferase, N-terminal domain"/>
    <property type="match status" value="1"/>
</dbReference>
<dbReference type="SUPFAM" id="SSF53328">
    <property type="entry name" value="Formyltransferase"/>
    <property type="match status" value="1"/>
</dbReference>
<accession>A0A5S5C965</accession>
<evidence type="ECO:0000256" key="1">
    <source>
        <dbReference type="ARBA" id="ARBA00005054"/>
    </source>
</evidence>
<dbReference type="InterPro" id="IPR036477">
    <property type="entry name" value="Formyl_transf_N_sf"/>
</dbReference>
<comment type="similarity">
    <text evidence="5">Belongs to the GART family.</text>
</comment>
<organism evidence="10 11">
    <name type="scientific">Aquimarina intermedia</name>
    <dbReference type="NCBI Taxonomy" id="350814"/>
    <lineage>
        <taxon>Bacteria</taxon>
        <taxon>Pseudomonadati</taxon>
        <taxon>Bacteroidota</taxon>
        <taxon>Flavobacteriia</taxon>
        <taxon>Flavobacteriales</taxon>
        <taxon>Flavobacteriaceae</taxon>
        <taxon>Aquimarina</taxon>
    </lineage>
</organism>
<proteinExistence type="inferred from homology"/>
<dbReference type="GO" id="GO:0004644">
    <property type="term" value="F:phosphoribosylglycinamide formyltransferase activity"/>
    <property type="evidence" value="ECO:0007669"/>
    <property type="project" value="UniProtKB-EC"/>
</dbReference>
<protein>
    <recommendedName>
        <fullName evidence="2">phosphoribosylglycinamide formyltransferase 1</fullName>
        <ecNumber evidence="2">2.1.2.2</ecNumber>
    </recommendedName>
    <alternativeName>
        <fullName evidence="7">5'-phosphoribosylglycinamide transformylase</fullName>
    </alternativeName>
    <alternativeName>
        <fullName evidence="6">GAR transformylase</fullName>
    </alternativeName>
</protein>
<feature type="domain" description="Formyl transferase N-terminal" evidence="9">
    <location>
        <begin position="9"/>
        <end position="180"/>
    </location>
</feature>
<evidence type="ECO:0000256" key="2">
    <source>
        <dbReference type="ARBA" id="ARBA00012254"/>
    </source>
</evidence>
<evidence type="ECO:0000313" key="11">
    <source>
        <dbReference type="Proteomes" id="UP000324376"/>
    </source>
</evidence>
<name>A0A5S5C965_9FLAO</name>
<dbReference type="PANTHER" id="PTHR43369:SF2">
    <property type="entry name" value="PHOSPHORIBOSYLGLYCINAMIDE FORMYLTRANSFERASE"/>
    <property type="match status" value="1"/>
</dbReference>
<comment type="catalytic activity">
    <reaction evidence="8">
        <text>N(1)-(5-phospho-beta-D-ribosyl)glycinamide + (6R)-10-formyltetrahydrofolate = N(2)-formyl-N(1)-(5-phospho-beta-D-ribosyl)glycinamide + (6S)-5,6,7,8-tetrahydrofolate + H(+)</text>
        <dbReference type="Rhea" id="RHEA:15053"/>
        <dbReference type="ChEBI" id="CHEBI:15378"/>
        <dbReference type="ChEBI" id="CHEBI:57453"/>
        <dbReference type="ChEBI" id="CHEBI:143788"/>
        <dbReference type="ChEBI" id="CHEBI:147286"/>
        <dbReference type="ChEBI" id="CHEBI:195366"/>
        <dbReference type="EC" id="2.1.2.2"/>
    </reaction>
</comment>
<dbReference type="GO" id="GO:0006189">
    <property type="term" value="P:'de novo' IMP biosynthetic process"/>
    <property type="evidence" value="ECO:0007669"/>
    <property type="project" value="TreeGrafter"/>
</dbReference>
<dbReference type="InterPro" id="IPR001555">
    <property type="entry name" value="GART_AS"/>
</dbReference>
<keyword evidence="11" id="KW-1185">Reference proteome</keyword>